<dbReference type="Proteomes" id="UP001303902">
    <property type="component" value="Chromosome"/>
</dbReference>
<protein>
    <recommendedName>
        <fullName evidence="3">YfhD-like protein</fullName>
    </recommendedName>
</protein>
<evidence type="ECO:0008006" key="3">
    <source>
        <dbReference type="Google" id="ProtNLM"/>
    </source>
</evidence>
<evidence type="ECO:0000313" key="1">
    <source>
        <dbReference type="EMBL" id="WOV88953.1"/>
    </source>
</evidence>
<reference evidence="1 2" key="1">
    <citation type="submission" date="2023-06" db="EMBL/GenBank/DDBJ databases">
        <title>Sporosarcina sp. nov., isolated from Korean tranditional fermented seafood 'Jeotgal'.</title>
        <authorList>
            <person name="Yang A.I."/>
            <person name="Shin N.-R."/>
        </authorList>
    </citation>
    <scope>NUCLEOTIDE SEQUENCE [LARGE SCALE GENOMIC DNA]</scope>
    <source>
        <strain evidence="1 2">T2O-4</strain>
    </source>
</reference>
<sequence>MDRVERNITKRNEIAKQKKMAEEFAHEFASPRDYREALKQQFRAAEAEQNEKNKPSDY</sequence>
<keyword evidence="2" id="KW-1185">Reference proteome</keyword>
<evidence type="ECO:0000313" key="2">
    <source>
        <dbReference type="Proteomes" id="UP001303902"/>
    </source>
</evidence>
<proteinExistence type="predicted"/>
<dbReference type="RefSeq" id="WP_317970534.1">
    <property type="nucleotide sequence ID" value="NZ_CP129118.1"/>
</dbReference>
<accession>A0ABZ0LA33</accession>
<organism evidence="1 2">
    <name type="scientific">Sporosarcina oncorhynchi</name>
    <dbReference type="NCBI Taxonomy" id="3056444"/>
    <lineage>
        <taxon>Bacteria</taxon>
        <taxon>Bacillati</taxon>
        <taxon>Bacillota</taxon>
        <taxon>Bacilli</taxon>
        <taxon>Bacillales</taxon>
        <taxon>Caryophanaceae</taxon>
        <taxon>Sporosarcina</taxon>
    </lineage>
</organism>
<dbReference type="EMBL" id="CP129118">
    <property type="protein sequence ID" value="WOV88953.1"/>
    <property type="molecule type" value="Genomic_DNA"/>
</dbReference>
<name>A0ABZ0LA33_9BACL</name>
<gene>
    <name evidence="1" type="ORF">QWT69_07570</name>
</gene>